<dbReference type="RefSeq" id="XP_060293564.1">
    <property type="nucleotide sequence ID" value="XM_060434999.1"/>
</dbReference>
<dbReference type="EMBL" id="JAUIRO010000006">
    <property type="protein sequence ID" value="KAK0710260.1"/>
    <property type="molecule type" value="Genomic_DNA"/>
</dbReference>
<keyword evidence="2" id="KW-1185">Reference proteome</keyword>
<dbReference type="InterPro" id="IPR038883">
    <property type="entry name" value="AN11006-like"/>
</dbReference>
<gene>
    <name evidence="1" type="ORF">B0T26DRAFT_434712</name>
</gene>
<dbReference type="GeneID" id="85318269"/>
<evidence type="ECO:0008006" key="3">
    <source>
        <dbReference type="Google" id="ProtNLM"/>
    </source>
</evidence>
<sequence length="552" mass="62482">MPDPRTTKVKSDSTSKMRQQRITDFFPRANGVAAAPAAAAASPVVPNLMRLPPNVRRAIYNLAGLEQEAIEPFIDLNCWRNRQPDTLSQDDWCGDIESKDLEKSPDGYSLADVWKRVRLRVNWRRRIPINLLHLSRTIHDEVEEALYVSRIWGVSASGAGGLDVLENLSPKAMKAIRCLLISLTPCGCSSCFLSGVCTNPIPTDLRLYHSVYDPWFSHFIEPSGCPWSEREGGDAYRNERPLDIRLTLDRRTTAQWDRICQKLEQSAELQRLSLYVHCVVKDFRTAERIATPLRQLHSLKDLGISFGRRKKTPASHDEQLSALARATVEAAKYQPSFPFFDLPTELQLQVLGFTHIVNDGYEVKYFDKRPVLNRLCDGGSEHVIPQFSRLEGHYAWLLSEVFCAKTSMAFRGRCCHCNAVPVSYFLVSKQFRALALELFYGRNRILAAYNNISWCTVAALEPSGGVRTRTATPHVLHHLTRLTLVASIRRNVSATVEFTRLVELLRTHARLPSLTLELHVRDAHGRDDVVAALQGIPGARGEARRRRRHTEI</sequence>
<name>A0AA40A6R4_9PEZI</name>
<dbReference type="PANTHER" id="PTHR42085:SF6">
    <property type="entry name" value="F-BOX DOMAIN-CONTAINING PROTEIN"/>
    <property type="match status" value="1"/>
</dbReference>
<evidence type="ECO:0000313" key="2">
    <source>
        <dbReference type="Proteomes" id="UP001172101"/>
    </source>
</evidence>
<dbReference type="AlphaFoldDB" id="A0AA40A6R4"/>
<proteinExistence type="predicted"/>
<comment type="caution">
    <text evidence="1">The sequence shown here is derived from an EMBL/GenBank/DDBJ whole genome shotgun (WGS) entry which is preliminary data.</text>
</comment>
<accession>A0AA40A6R4</accession>
<reference evidence="1" key="1">
    <citation type="submission" date="2023-06" db="EMBL/GenBank/DDBJ databases">
        <title>Genome-scale phylogeny and comparative genomics of the fungal order Sordariales.</title>
        <authorList>
            <consortium name="Lawrence Berkeley National Laboratory"/>
            <person name="Hensen N."/>
            <person name="Bonometti L."/>
            <person name="Westerberg I."/>
            <person name="Brannstrom I.O."/>
            <person name="Guillou S."/>
            <person name="Cros-Aarteil S."/>
            <person name="Calhoun S."/>
            <person name="Haridas S."/>
            <person name="Kuo A."/>
            <person name="Mondo S."/>
            <person name="Pangilinan J."/>
            <person name="Riley R."/>
            <person name="LaButti K."/>
            <person name="Andreopoulos B."/>
            <person name="Lipzen A."/>
            <person name="Chen C."/>
            <person name="Yanf M."/>
            <person name="Daum C."/>
            <person name="Ng V."/>
            <person name="Clum A."/>
            <person name="Steindorff A."/>
            <person name="Ohm R."/>
            <person name="Martin F."/>
            <person name="Silar P."/>
            <person name="Natvig D."/>
            <person name="Lalanne C."/>
            <person name="Gautier V."/>
            <person name="Ament-velasquez S.L."/>
            <person name="Kruys A."/>
            <person name="Hutchinson M.I."/>
            <person name="Powell A.J."/>
            <person name="Barry K."/>
            <person name="Miller A.N."/>
            <person name="Grigoriev I.V."/>
            <person name="Debuchy R."/>
            <person name="Gladieux P."/>
            <person name="Thoren M.H."/>
            <person name="Johannesson H."/>
        </authorList>
    </citation>
    <scope>NUCLEOTIDE SEQUENCE</scope>
    <source>
        <strain evidence="1">SMH2392-1A</strain>
    </source>
</reference>
<dbReference type="PANTHER" id="PTHR42085">
    <property type="entry name" value="F-BOX DOMAIN-CONTAINING PROTEIN"/>
    <property type="match status" value="1"/>
</dbReference>
<organism evidence="1 2">
    <name type="scientific">Lasiosphaeria miniovina</name>
    <dbReference type="NCBI Taxonomy" id="1954250"/>
    <lineage>
        <taxon>Eukaryota</taxon>
        <taxon>Fungi</taxon>
        <taxon>Dikarya</taxon>
        <taxon>Ascomycota</taxon>
        <taxon>Pezizomycotina</taxon>
        <taxon>Sordariomycetes</taxon>
        <taxon>Sordariomycetidae</taxon>
        <taxon>Sordariales</taxon>
        <taxon>Lasiosphaeriaceae</taxon>
        <taxon>Lasiosphaeria</taxon>
    </lineage>
</organism>
<evidence type="ECO:0000313" key="1">
    <source>
        <dbReference type="EMBL" id="KAK0710260.1"/>
    </source>
</evidence>
<protein>
    <recommendedName>
        <fullName evidence="3">F-box domain-containing protein</fullName>
    </recommendedName>
</protein>
<dbReference type="Proteomes" id="UP001172101">
    <property type="component" value="Unassembled WGS sequence"/>
</dbReference>